<dbReference type="PANTHER" id="PTHR30069">
    <property type="entry name" value="TONB-DEPENDENT OUTER MEMBRANE RECEPTOR"/>
    <property type="match status" value="1"/>
</dbReference>
<evidence type="ECO:0000256" key="5">
    <source>
        <dbReference type="ARBA" id="ARBA00022729"/>
    </source>
</evidence>
<keyword evidence="6 8" id="KW-0472">Membrane</keyword>
<proteinExistence type="inferred from homology"/>
<protein>
    <submittedName>
        <fullName evidence="11">Outer membrane receptor proteins, mostly Fe transport</fullName>
    </submittedName>
</protein>
<dbReference type="InterPro" id="IPR036942">
    <property type="entry name" value="Beta-barrel_TonB_sf"/>
</dbReference>
<dbReference type="STRING" id="688867.SAMN05660236_4926"/>
<evidence type="ECO:0000259" key="10">
    <source>
        <dbReference type="Pfam" id="PF14905"/>
    </source>
</evidence>
<evidence type="ECO:0000256" key="3">
    <source>
        <dbReference type="ARBA" id="ARBA00022452"/>
    </source>
</evidence>
<dbReference type="Pfam" id="PF07715">
    <property type="entry name" value="Plug"/>
    <property type="match status" value="1"/>
</dbReference>
<keyword evidence="12" id="KW-1185">Reference proteome</keyword>
<keyword evidence="4 8" id="KW-0812">Transmembrane</keyword>
<dbReference type="EMBL" id="FUZU01000004">
    <property type="protein sequence ID" value="SKC85606.1"/>
    <property type="molecule type" value="Genomic_DNA"/>
</dbReference>
<gene>
    <name evidence="11" type="ORF">SAMN05660236_4926</name>
</gene>
<evidence type="ECO:0000256" key="7">
    <source>
        <dbReference type="ARBA" id="ARBA00023237"/>
    </source>
</evidence>
<dbReference type="InterPro" id="IPR037066">
    <property type="entry name" value="Plug_dom_sf"/>
</dbReference>
<keyword evidence="11" id="KW-0675">Receptor</keyword>
<keyword evidence="5" id="KW-0732">Signal</keyword>
<comment type="subcellular location">
    <subcellularLocation>
        <location evidence="1 8">Cell outer membrane</location>
        <topology evidence="1 8">Multi-pass membrane protein</topology>
    </subcellularLocation>
</comment>
<dbReference type="InterPro" id="IPR012910">
    <property type="entry name" value="Plug_dom"/>
</dbReference>
<evidence type="ECO:0000313" key="11">
    <source>
        <dbReference type="EMBL" id="SKC85606.1"/>
    </source>
</evidence>
<feature type="domain" description="Outer membrane protein beta-barrel" evidence="10">
    <location>
        <begin position="397"/>
        <end position="798"/>
    </location>
</feature>
<comment type="similarity">
    <text evidence="8">Belongs to the TonB-dependent receptor family.</text>
</comment>
<dbReference type="SUPFAM" id="SSF56935">
    <property type="entry name" value="Porins"/>
    <property type="match status" value="1"/>
</dbReference>
<dbReference type="PANTHER" id="PTHR30069:SF29">
    <property type="entry name" value="HEMOGLOBIN AND HEMOGLOBIN-HAPTOGLOBIN-BINDING PROTEIN 1-RELATED"/>
    <property type="match status" value="1"/>
</dbReference>
<feature type="domain" description="TonB-dependent receptor plug" evidence="9">
    <location>
        <begin position="166"/>
        <end position="236"/>
    </location>
</feature>
<dbReference type="Pfam" id="PF13715">
    <property type="entry name" value="CarbopepD_reg_2"/>
    <property type="match status" value="1"/>
</dbReference>
<dbReference type="InterPro" id="IPR008969">
    <property type="entry name" value="CarboxyPept-like_regulatory"/>
</dbReference>
<dbReference type="AlphaFoldDB" id="A0A1T5MBJ3"/>
<evidence type="ECO:0000256" key="1">
    <source>
        <dbReference type="ARBA" id="ARBA00004571"/>
    </source>
</evidence>
<dbReference type="GO" id="GO:0044718">
    <property type="term" value="P:siderophore transmembrane transport"/>
    <property type="evidence" value="ECO:0007669"/>
    <property type="project" value="TreeGrafter"/>
</dbReference>
<dbReference type="Proteomes" id="UP000190961">
    <property type="component" value="Unassembled WGS sequence"/>
</dbReference>
<dbReference type="Pfam" id="PF14905">
    <property type="entry name" value="OMP_b-brl_3"/>
    <property type="match status" value="1"/>
</dbReference>
<dbReference type="GO" id="GO:0009279">
    <property type="term" value="C:cell outer membrane"/>
    <property type="evidence" value="ECO:0007669"/>
    <property type="project" value="UniProtKB-SubCell"/>
</dbReference>
<dbReference type="PROSITE" id="PS52016">
    <property type="entry name" value="TONB_DEPENDENT_REC_3"/>
    <property type="match status" value="1"/>
</dbReference>
<evidence type="ECO:0000256" key="8">
    <source>
        <dbReference type="PROSITE-ProRule" id="PRU01360"/>
    </source>
</evidence>
<dbReference type="Gene3D" id="2.40.170.20">
    <property type="entry name" value="TonB-dependent receptor, beta-barrel domain"/>
    <property type="match status" value="1"/>
</dbReference>
<dbReference type="InterPro" id="IPR039426">
    <property type="entry name" value="TonB-dep_rcpt-like"/>
</dbReference>
<evidence type="ECO:0000259" key="9">
    <source>
        <dbReference type="Pfam" id="PF07715"/>
    </source>
</evidence>
<keyword evidence="2 8" id="KW-0813">Transport</keyword>
<evidence type="ECO:0000256" key="6">
    <source>
        <dbReference type="ARBA" id="ARBA00023136"/>
    </source>
</evidence>
<organism evidence="11 12">
    <name type="scientific">Ohtaekwangia koreensis</name>
    <dbReference type="NCBI Taxonomy" id="688867"/>
    <lineage>
        <taxon>Bacteria</taxon>
        <taxon>Pseudomonadati</taxon>
        <taxon>Bacteroidota</taxon>
        <taxon>Cytophagia</taxon>
        <taxon>Cytophagales</taxon>
        <taxon>Fulvivirgaceae</taxon>
        <taxon>Ohtaekwangia</taxon>
    </lineage>
</organism>
<evidence type="ECO:0000256" key="2">
    <source>
        <dbReference type="ARBA" id="ARBA00022448"/>
    </source>
</evidence>
<keyword evidence="7 8" id="KW-0998">Cell outer membrane</keyword>
<keyword evidence="3 8" id="KW-1134">Transmembrane beta strand</keyword>
<dbReference type="Gene3D" id="2.60.40.1120">
    <property type="entry name" value="Carboxypeptidase-like, regulatory domain"/>
    <property type="match status" value="1"/>
</dbReference>
<dbReference type="InterPro" id="IPR041700">
    <property type="entry name" value="OMP_b-brl_3"/>
</dbReference>
<reference evidence="11 12" key="1">
    <citation type="submission" date="2017-02" db="EMBL/GenBank/DDBJ databases">
        <authorList>
            <person name="Peterson S.W."/>
        </authorList>
    </citation>
    <scope>NUCLEOTIDE SEQUENCE [LARGE SCALE GENOMIC DNA]</scope>
    <source>
        <strain evidence="11 12">DSM 25262</strain>
    </source>
</reference>
<evidence type="ECO:0000256" key="4">
    <source>
        <dbReference type="ARBA" id="ARBA00022692"/>
    </source>
</evidence>
<dbReference type="GO" id="GO:0015344">
    <property type="term" value="F:siderophore uptake transmembrane transporter activity"/>
    <property type="evidence" value="ECO:0007669"/>
    <property type="project" value="TreeGrafter"/>
</dbReference>
<sequence length="817" mass="92276">MLLNSIVFQPVSFYFGNSRYDPCAMKLLPAILFFIFCSLTAYTQNFSISGKVTDEQQHPVPFASVAIHSVADSSLVAGNISDDQGAFSISVKPGNYFLKITFLSYTEKTITGIVVANTDVPVGTIFLKPSANMLKEVVIQGEKAQMELQLDKRIFNVGEDLGNVGVNAADILGNLPSVNVDVDGTVSLRGSENVRILINGRPSGLTSRDPDALRKLQGNMVERVEVITNPSSRYDAAGEVGIINIILKKDQDKGINGTFTANAGHPYLLGGSYSINFRRNKVNIFSSYGIDDRRTPGVGSSFQRYSSSDTSFVYEQYNDRSRGGLAHNIMAGVDYFLTDKSSLTGSFLFNPSFGVNKSTNEYTDYDENGTVIRNVIRTEREEEDEETIEGTLSYKKDYEEKGRTFTADFKWIKGVDDESTDYTEGQPGGALILQRAVNNANEVNWLVQSDYIHPFSTNGKIEAGIKTATRIIKNDYSLEQLDSESDAWTALPAFTNNMIYTERIHAAYFMASNTFNKVSVQGGLRGEYSDITTELTLTNEENPRSYFNLFPSANLSYKLKKNNTLQLSYSYRISRPDFRNLLPFSDFRDSRVFFVGNPNLKPEYTHAYEAGYLIDWDNGSILSSVYYRHRTDVIERIVTSVDSSGRTRVVPINLAEENAYGVEFNFSLTLQKWWRINSSANFYRAITEGSYEDERLHSDTYTWSSRTTSRMTFFKNLDFQASFNYRGPRITTQGKNLAIYSLDLALSRDILKGKGTLSASVRDLFNSRIRKNIVDSEGYYSSTRFQWQSRQFLITFTYRLNQMKEKEREREGNEEEL</sequence>
<name>A0A1T5MBJ3_9BACT</name>
<dbReference type="Gene3D" id="2.170.130.10">
    <property type="entry name" value="TonB-dependent receptor, plug domain"/>
    <property type="match status" value="1"/>
</dbReference>
<evidence type="ECO:0000313" key="12">
    <source>
        <dbReference type="Proteomes" id="UP000190961"/>
    </source>
</evidence>
<dbReference type="SUPFAM" id="SSF49464">
    <property type="entry name" value="Carboxypeptidase regulatory domain-like"/>
    <property type="match status" value="1"/>
</dbReference>
<accession>A0A1T5MBJ3</accession>